<dbReference type="Gene3D" id="3.90.76.10">
    <property type="entry name" value="Dipeptide-binding Protein, Domain 1"/>
    <property type="match status" value="1"/>
</dbReference>
<keyword evidence="4 5" id="KW-0732">Signal</keyword>
<dbReference type="PROSITE" id="PS51257">
    <property type="entry name" value="PROKAR_LIPOPROTEIN"/>
    <property type="match status" value="1"/>
</dbReference>
<dbReference type="SUPFAM" id="SSF53850">
    <property type="entry name" value="Periplasmic binding protein-like II"/>
    <property type="match status" value="1"/>
</dbReference>
<dbReference type="Gene3D" id="3.10.105.10">
    <property type="entry name" value="Dipeptide-binding Protein, Domain 3"/>
    <property type="match status" value="1"/>
</dbReference>
<evidence type="ECO:0000313" key="8">
    <source>
        <dbReference type="Proteomes" id="UP001164761"/>
    </source>
</evidence>
<sequence>MKKVSVNRKVLAMASVCVLGTLVVGCASPSKSPPKNSVMNAAAGTSQQRPQVGGDIVIDSPLPPKALDPAEAFDMASGEIISAMYDQLLMYKGTTTQIVPMAAKSYSVSPNGKVYTFQLRKGIKFWNGDPLTAQSFIDEFERVLNPKIASAGEGFIDPIIQGSAAYAAGKAKTISGISAPNPDTLIIRLEKPEPFFPKILTMTFFSAVDQKYINSVGENKYDSQDAMGTGPFELKDVTTNSVVLTRNPSYWRTDQYGNQLPYLNQITIDITENTALEAQRFELGTTAFLGNLTSGIPNDQYPTFETNPALKKTVLQVPMVSVWYVDMTVKDKPFNNVLVRKALEWAINKAYIIKLLKGQGEVANQPTPPMLPGYNKHLPSDATYGYNPAKAKQLLAEAGYPKGFSISLETFNTPTDEAIITAIAGNLNAIGVKCKIQPMEGSTFLTEYLQGKVPFFFTGYNQDFPDASDFLNTEFNSANAPATDNTWYDNPQVDSLLNEAQTDTNQQQRVKIYEQINADLMADAAQIPIYIPMDTIAVQPWVHGYQMSPTQFDPLTTIWIDKNHSK</sequence>
<evidence type="ECO:0000256" key="2">
    <source>
        <dbReference type="ARBA" id="ARBA00005695"/>
    </source>
</evidence>
<evidence type="ECO:0000256" key="4">
    <source>
        <dbReference type="ARBA" id="ARBA00022729"/>
    </source>
</evidence>
<dbReference type="InterPro" id="IPR023765">
    <property type="entry name" value="SBP_5_CS"/>
</dbReference>
<dbReference type="InterPro" id="IPR030678">
    <property type="entry name" value="Peptide/Ni-bd"/>
</dbReference>
<dbReference type="InterPro" id="IPR039424">
    <property type="entry name" value="SBP_5"/>
</dbReference>
<keyword evidence="3" id="KW-0813">Transport</keyword>
<feature type="signal peptide" evidence="5">
    <location>
        <begin position="1"/>
        <end position="27"/>
    </location>
</feature>
<dbReference type="Proteomes" id="UP001164761">
    <property type="component" value="Chromosome"/>
</dbReference>
<dbReference type="Pfam" id="PF00496">
    <property type="entry name" value="SBP_bac_5"/>
    <property type="match status" value="1"/>
</dbReference>
<evidence type="ECO:0000256" key="1">
    <source>
        <dbReference type="ARBA" id="ARBA00004193"/>
    </source>
</evidence>
<organism evidence="7 8">
    <name type="scientific">Alicyclobacillus fastidiosus</name>
    <dbReference type="NCBI Taxonomy" id="392011"/>
    <lineage>
        <taxon>Bacteria</taxon>
        <taxon>Bacillati</taxon>
        <taxon>Bacillota</taxon>
        <taxon>Bacilli</taxon>
        <taxon>Bacillales</taxon>
        <taxon>Alicyclobacillaceae</taxon>
        <taxon>Alicyclobacillus</taxon>
    </lineage>
</organism>
<protein>
    <submittedName>
        <fullName evidence="7">ABC transporter substrate-binding protein</fullName>
    </submittedName>
</protein>
<feature type="chain" id="PRO_5045975977" evidence="5">
    <location>
        <begin position="28"/>
        <end position="566"/>
    </location>
</feature>
<accession>A0ABY6ZEA7</accession>
<dbReference type="Gene3D" id="3.40.190.10">
    <property type="entry name" value="Periplasmic binding protein-like II"/>
    <property type="match status" value="1"/>
</dbReference>
<evidence type="ECO:0000256" key="3">
    <source>
        <dbReference type="ARBA" id="ARBA00022448"/>
    </source>
</evidence>
<gene>
    <name evidence="7" type="ORF">NZD89_19520</name>
</gene>
<name>A0ABY6ZEA7_9BACL</name>
<dbReference type="PANTHER" id="PTHR30290">
    <property type="entry name" value="PERIPLASMIC BINDING COMPONENT OF ABC TRANSPORTER"/>
    <property type="match status" value="1"/>
</dbReference>
<proteinExistence type="inferred from homology"/>
<dbReference type="EMBL" id="CP104067">
    <property type="protein sequence ID" value="WAH40499.1"/>
    <property type="molecule type" value="Genomic_DNA"/>
</dbReference>
<evidence type="ECO:0000313" key="7">
    <source>
        <dbReference type="EMBL" id="WAH40499.1"/>
    </source>
</evidence>
<dbReference type="CDD" id="cd00995">
    <property type="entry name" value="PBP2_NikA_DppA_OppA_like"/>
    <property type="match status" value="1"/>
</dbReference>
<comment type="subcellular location">
    <subcellularLocation>
        <location evidence="1">Cell membrane</location>
        <topology evidence="1">Lipid-anchor</topology>
    </subcellularLocation>
</comment>
<dbReference type="InterPro" id="IPR000914">
    <property type="entry name" value="SBP_5_dom"/>
</dbReference>
<feature type="domain" description="Solute-binding protein family 5" evidence="6">
    <location>
        <begin position="97"/>
        <end position="479"/>
    </location>
</feature>
<dbReference type="PROSITE" id="PS01040">
    <property type="entry name" value="SBP_BACTERIAL_5"/>
    <property type="match status" value="1"/>
</dbReference>
<dbReference type="RefSeq" id="WP_268004398.1">
    <property type="nucleotide sequence ID" value="NZ_CP104067.1"/>
</dbReference>
<evidence type="ECO:0000256" key="5">
    <source>
        <dbReference type="SAM" id="SignalP"/>
    </source>
</evidence>
<keyword evidence="8" id="KW-1185">Reference proteome</keyword>
<reference evidence="7" key="1">
    <citation type="submission" date="2022-08" db="EMBL/GenBank/DDBJ databases">
        <title>Alicyclobacillus fastidiosus DSM 17978, complete genome.</title>
        <authorList>
            <person name="Wang Q."/>
            <person name="Cai R."/>
            <person name="Wang Z."/>
        </authorList>
    </citation>
    <scope>NUCLEOTIDE SEQUENCE</scope>
    <source>
        <strain evidence="7">DSM 17978</strain>
    </source>
</reference>
<dbReference type="PANTHER" id="PTHR30290:SF10">
    <property type="entry name" value="PERIPLASMIC OLIGOPEPTIDE-BINDING PROTEIN-RELATED"/>
    <property type="match status" value="1"/>
</dbReference>
<comment type="similarity">
    <text evidence="2">Belongs to the bacterial solute-binding protein 5 family.</text>
</comment>
<dbReference type="PIRSF" id="PIRSF002741">
    <property type="entry name" value="MppA"/>
    <property type="match status" value="1"/>
</dbReference>
<evidence type="ECO:0000259" key="6">
    <source>
        <dbReference type="Pfam" id="PF00496"/>
    </source>
</evidence>